<reference evidence="3 4" key="1">
    <citation type="submission" date="2019-08" db="EMBL/GenBank/DDBJ databases">
        <title>Complete genome sequence of Rhodanobacter glycinis strain T01E-68 isolated from tomato root.</title>
        <authorList>
            <person name="Weon H.-Y."/>
            <person name="Lee S.A."/>
        </authorList>
    </citation>
    <scope>NUCLEOTIDE SEQUENCE [LARGE SCALE GENOMIC DNA]</scope>
    <source>
        <strain evidence="3 4">T01E-68</strain>
    </source>
</reference>
<dbReference type="SUPFAM" id="SSF48208">
    <property type="entry name" value="Six-hairpin glycosidases"/>
    <property type="match status" value="1"/>
</dbReference>
<dbReference type="InterPro" id="IPR033433">
    <property type="entry name" value="GtaA_N"/>
</dbReference>
<evidence type="ECO:0000259" key="2">
    <source>
        <dbReference type="Pfam" id="PF17168"/>
    </source>
</evidence>
<feature type="domain" description="Glutaminase A N-terminal" evidence="2">
    <location>
        <begin position="199"/>
        <end position="424"/>
    </location>
</feature>
<dbReference type="Pfam" id="PF17168">
    <property type="entry name" value="DUF5127"/>
    <property type="match status" value="1"/>
</dbReference>
<dbReference type="Pfam" id="PF16335">
    <property type="entry name" value="GtaA_6_Hairpin"/>
    <property type="match status" value="1"/>
</dbReference>
<evidence type="ECO:0000259" key="1">
    <source>
        <dbReference type="Pfam" id="PF16335"/>
    </source>
</evidence>
<dbReference type="InterPro" id="IPR032514">
    <property type="entry name" value="GtaA_central"/>
</dbReference>
<dbReference type="InterPro" id="IPR006311">
    <property type="entry name" value="TAT_signal"/>
</dbReference>
<evidence type="ECO:0000313" key="3">
    <source>
        <dbReference type="EMBL" id="QEE24217.1"/>
    </source>
</evidence>
<dbReference type="Proteomes" id="UP000321807">
    <property type="component" value="Chromosome"/>
</dbReference>
<evidence type="ECO:0000313" key="4">
    <source>
        <dbReference type="Proteomes" id="UP000321807"/>
    </source>
</evidence>
<dbReference type="KEGG" id="rgl:CS053_06665"/>
<sequence>MVHLALLVRGAPCTFRRQRRPAPSGRPYMSKKRTPLIDPSAVADPRRRDVLKLSGLAGLALAGSALLPAEARVPLGLARTGSAMAADGAVVPFSTAATPIRPPAVPLAVRQPYLSTWLPATLLPGTSPQFWQIDPSHLDATSTNATGMVGLARIDGVAWLFMGDGKIVRDIPDGNHGKAHTVEDYPRAMQQTALRVTATRSCFTLQGGGVELSVDFLSPVEPGDARRQSIPMSYVRVSARSADGAAHAVQIYMEITGDWASGDHAQEVVVARGDSTAARTWTLALAKPQPLTEQHEFAAWGHVVWSTPNRTGISMQAGDCLKVRRRFVEHGSLDGSNDAQQSTIKSMPALALAVDLGHCGASAIGVDFVVGQVREQSINYLGKPLNALWTHHFGDWKAMLDFFQGDAAAARARADTLDAKITRDARAAGGEHYEGLCVLALRQAYGGTELVLGPDGSPWAFLKEISSDGNVSTVDVLFPASPVWMYLDPDYLRMLLLPLLDYAEKGGWPKTFAEHDVGSSYPQASGHNDGKEEDMPVEETGDMLIMMTAYLRRVPRAEARAFATRHYPLLKKWAGYLEKNLPDPGFQNQTDDFAGSIAHSVNLSLKGIVALAAMGQVAELVGQATEATHYRQRARKDIAYWAKQAKDPKAPHLDLTYHDAGGQGTWGTLYNGFADTLLGTGLIPPEVRVMQAKWYRQQCNAFGLPLQVPHSYAKSDWELFTAAWLADQPVAQDLIDRVYAYANTTPDRVPFCDLYNTVTGRCTGFEARPVQGGIFAPLAVRSMGRTSSPGDPETSA</sequence>
<gene>
    <name evidence="3" type="ORF">CS053_06665</name>
</gene>
<dbReference type="PANTHER" id="PTHR31987:SF1">
    <property type="entry name" value="GLUTAMINASE A"/>
    <property type="match status" value="1"/>
</dbReference>
<name>A0A5B9E1W0_9GAMM</name>
<dbReference type="AlphaFoldDB" id="A0A5B9E1W0"/>
<organism evidence="3 4">
    <name type="scientific">Rhodanobacter glycinis</name>
    <dbReference type="NCBI Taxonomy" id="582702"/>
    <lineage>
        <taxon>Bacteria</taxon>
        <taxon>Pseudomonadati</taxon>
        <taxon>Pseudomonadota</taxon>
        <taxon>Gammaproteobacteria</taxon>
        <taxon>Lysobacterales</taxon>
        <taxon>Rhodanobacteraceae</taxon>
        <taxon>Rhodanobacter</taxon>
    </lineage>
</organism>
<proteinExistence type="predicted"/>
<feature type="domain" description="Glutaminase A central" evidence="1">
    <location>
        <begin position="430"/>
        <end position="777"/>
    </location>
</feature>
<dbReference type="PANTHER" id="PTHR31987">
    <property type="entry name" value="GLUTAMINASE A-RELATED"/>
    <property type="match status" value="1"/>
</dbReference>
<dbReference type="PROSITE" id="PS51318">
    <property type="entry name" value="TAT"/>
    <property type="match status" value="1"/>
</dbReference>
<dbReference type="InterPro" id="IPR008928">
    <property type="entry name" value="6-hairpin_glycosidase_sf"/>
</dbReference>
<dbReference type="InterPro" id="IPR052743">
    <property type="entry name" value="Glutaminase_GtaA"/>
</dbReference>
<dbReference type="EMBL" id="CP042807">
    <property type="protein sequence ID" value="QEE24217.1"/>
    <property type="molecule type" value="Genomic_DNA"/>
</dbReference>
<dbReference type="GO" id="GO:0005975">
    <property type="term" value="P:carbohydrate metabolic process"/>
    <property type="evidence" value="ECO:0007669"/>
    <property type="project" value="InterPro"/>
</dbReference>
<protein>
    <submittedName>
        <fullName evidence="3">DUF4965 domain-containing protein</fullName>
    </submittedName>
</protein>
<accession>A0A5B9E1W0</accession>